<feature type="compositionally biased region" description="Low complexity" evidence="1">
    <location>
        <begin position="230"/>
        <end position="241"/>
    </location>
</feature>
<feature type="compositionally biased region" description="Low complexity" evidence="1">
    <location>
        <begin position="89"/>
        <end position="98"/>
    </location>
</feature>
<dbReference type="EMBL" id="JAZGSY010000023">
    <property type="protein sequence ID" value="KAL1843163.1"/>
    <property type="molecule type" value="Genomic_DNA"/>
</dbReference>
<sequence>MSISRAFTTRRVKQSMQAAEDERGPIRSNSARGPAGSLRHKISSPIELVHTTNMLSYNAPDIVPMSASSAGSSPRSDDDMSDSAVTNGTTPPTSPDVDSPVKRSMSPEPNHLSSFFTAVPARPQRQQQEQSTSTSSSTQPSSSSSSSSSSSDQPPVIPQRATSHSKKPYNTLVRQRSASQVSQQSQRTVSTKASFSFSRSSSTSTSTSVSSSVTSPMMTHKSQFSNATIPSAPSSSSTPSTPASPPRSPPRSRPVGPPPSRSASLSQLKLHAKNFSTSESQQHPFGPELAQVSELAEEYGVKEEVVREQLPPPSSSKPRQVDGDEQDMLRKGLLKFSADEYLSEVVRPLFASFMLPPPPARLGGMASPPPPAPVPVVEAVGGGAWI</sequence>
<feature type="compositionally biased region" description="Low complexity" evidence="1">
    <location>
        <begin position="126"/>
        <end position="154"/>
    </location>
</feature>
<accession>A0ABR3VN59</accession>
<evidence type="ECO:0000256" key="1">
    <source>
        <dbReference type="SAM" id="MobiDB-lite"/>
    </source>
</evidence>
<gene>
    <name evidence="2" type="ORF">VTJ49DRAFT_2913</name>
</gene>
<feature type="compositionally biased region" description="Pro residues" evidence="1">
    <location>
        <begin position="242"/>
        <end position="260"/>
    </location>
</feature>
<keyword evidence="3" id="KW-1185">Reference proteome</keyword>
<protein>
    <submittedName>
        <fullName evidence="2">Uncharacterized protein</fullName>
    </submittedName>
</protein>
<evidence type="ECO:0000313" key="2">
    <source>
        <dbReference type="EMBL" id="KAL1843163.1"/>
    </source>
</evidence>
<dbReference type="Proteomes" id="UP001583172">
    <property type="component" value="Unassembled WGS sequence"/>
</dbReference>
<feature type="region of interest" description="Disordered" evidence="1">
    <location>
        <begin position="303"/>
        <end position="326"/>
    </location>
</feature>
<reference evidence="2 3" key="1">
    <citation type="journal article" date="2024" name="Commun. Biol.">
        <title>Comparative genomic analysis of thermophilic fungi reveals convergent evolutionary adaptations and gene losses.</title>
        <authorList>
            <person name="Steindorff A.S."/>
            <person name="Aguilar-Pontes M.V."/>
            <person name="Robinson A.J."/>
            <person name="Andreopoulos B."/>
            <person name="LaButti K."/>
            <person name="Kuo A."/>
            <person name="Mondo S."/>
            <person name="Riley R."/>
            <person name="Otillar R."/>
            <person name="Haridas S."/>
            <person name="Lipzen A."/>
            <person name="Grimwood J."/>
            <person name="Schmutz J."/>
            <person name="Clum A."/>
            <person name="Reid I.D."/>
            <person name="Moisan M.C."/>
            <person name="Butler G."/>
            <person name="Nguyen T.T.M."/>
            <person name="Dewar K."/>
            <person name="Conant G."/>
            <person name="Drula E."/>
            <person name="Henrissat B."/>
            <person name="Hansel C."/>
            <person name="Singer S."/>
            <person name="Hutchinson M.I."/>
            <person name="de Vries R.P."/>
            <person name="Natvig D.O."/>
            <person name="Powell A.J."/>
            <person name="Tsang A."/>
            <person name="Grigoriev I.V."/>
        </authorList>
    </citation>
    <scope>NUCLEOTIDE SEQUENCE [LARGE SCALE GENOMIC DNA]</scope>
    <source>
        <strain evidence="2 3">CBS 620.91</strain>
    </source>
</reference>
<feature type="region of interest" description="Disordered" evidence="1">
    <location>
        <begin position="61"/>
        <end position="269"/>
    </location>
</feature>
<evidence type="ECO:0000313" key="3">
    <source>
        <dbReference type="Proteomes" id="UP001583172"/>
    </source>
</evidence>
<comment type="caution">
    <text evidence="2">The sequence shown here is derived from an EMBL/GenBank/DDBJ whole genome shotgun (WGS) entry which is preliminary data.</text>
</comment>
<name>A0ABR3VN59_HUMIN</name>
<feature type="region of interest" description="Disordered" evidence="1">
    <location>
        <begin position="1"/>
        <end position="44"/>
    </location>
</feature>
<proteinExistence type="predicted"/>
<feature type="compositionally biased region" description="Polar residues" evidence="1">
    <location>
        <begin position="216"/>
        <end position="229"/>
    </location>
</feature>
<feature type="compositionally biased region" description="Low complexity" evidence="1">
    <location>
        <begin position="173"/>
        <end position="215"/>
    </location>
</feature>
<organism evidence="2 3">
    <name type="scientific">Humicola insolens</name>
    <name type="common">Soft-rot fungus</name>
    <dbReference type="NCBI Taxonomy" id="85995"/>
    <lineage>
        <taxon>Eukaryota</taxon>
        <taxon>Fungi</taxon>
        <taxon>Dikarya</taxon>
        <taxon>Ascomycota</taxon>
        <taxon>Pezizomycotina</taxon>
        <taxon>Sordariomycetes</taxon>
        <taxon>Sordariomycetidae</taxon>
        <taxon>Sordariales</taxon>
        <taxon>Chaetomiaceae</taxon>
        <taxon>Mycothermus</taxon>
    </lineage>
</organism>